<gene>
    <name evidence="2" type="ORF">GUJ93_ZPchr0007g3908</name>
</gene>
<reference evidence="2" key="1">
    <citation type="journal article" date="2021" name="bioRxiv">
        <title>Whole Genome Assembly and Annotation of Northern Wild Rice, Zizania palustris L., Supports a Whole Genome Duplication in the Zizania Genus.</title>
        <authorList>
            <person name="Haas M."/>
            <person name="Kono T."/>
            <person name="Macchietto M."/>
            <person name="Millas R."/>
            <person name="McGilp L."/>
            <person name="Shao M."/>
            <person name="Duquette J."/>
            <person name="Hirsch C.N."/>
            <person name="Kimball J."/>
        </authorList>
    </citation>
    <scope>NUCLEOTIDE SEQUENCE</scope>
    <source>
        <tissue evidence="2">Fresh leaf tissue</tissue>
    </source>
</reference>
<protein>
    <submittedName>
        <fullName evidence="2">Uncharacterized protein</fullName>
    </submittedName>
</protein>
<organism evidence="2 3">
    <name type="scientific">Zizania palustris</name>
    <name type="common">Northern wild rice</name>
    <dbReference type="NCBI Taxonomy" id="103762"/>
    <lineage>
        <taxon>Eukaryota</taxon>
        <taxon>Viridiplantae</taxon>
        <taxon>Streptophyta</taxon>
        <taxon>Embryophyta</taxon>
        <taxon>Tracheophyta</taxon>
        <taxon>Spermatophyta</taxon>
        <taxon>Magnoliopsida</taxon>
        <taxon>Liliopsida</taxon>
        <taxon>Poales</taxon>
        <taxon>Poaceae</taxon>
        <taxon>BOP clade</taxon>
        <taxon>Oryzoideae</taxon>
        <taxon>Oryzeae</taxon>
        <taxon>Zizaniinae</taxon>
        <taxon>Zizania</taxon>
    </lineage>
</organism>
<name>A0A8J5SS62_ZIZPA</name>
<evidence type="ECO:0000313" key="3">
    <source>
        <dbReference type="Proteomes" id="UP000729402"/>
    </source>
</evidence>
<sequence>MLTHDLGDVNVDMMKQFLAFHKVEQVLTFGYSQVFVSVDVLSSEGDHRAELAKSTTTVSNGATAREEGEGISSEIRHCGVEQSWGGLAGVGGEDESEGGARASTSDKS</sequence>
<comment type="caution">
    <text evidence="2">The sequence shown here is derived from an EMBL/GenBank/DDBJ whole genome shotgun (WGS) entry which is preliminary data.</text>
</comment>
<evidence type="ECO:0000313" key="2">
    <source>
        <dbReference type="EMBL" id="KAG8079280.1"/>
    </source>
</evidence>
<dbReference type="EMBL" id="JAAALK010000282">
    <property type="protein sequence ID" value="KAG8079280.1"/>
    <property type="molecule type" value="Genomic_DNA"/>
</dbReference>
<feature type="region of interest" description="Disordered" evidence="1">
    <location>
        <begin position="86"/>
        <end position="108"/>
    </location>
</feature>
<proteinExistence type="predicted"/>
<accession>A0A8J5SS62</accession>
<keyword evidence="3" id="KW-1185">Reference proteome</keyword>
<evidence type="ECO:0000256" key="1">
    <source>
        <dbReference type="SAM" id="MobiDB-lite"/>
    </source>
</evidence>
<reference evidence="2" key="2">
    <citation type="submission" date="2021-02" db="EMBL/GenBank/DDBJ databases">
        <authorList>
            <person name="Kimball J.A."/>
            <person name="Haas M.W."/>
            <person name="Macchietto M."/>
            <person name="Kono T."/>
            <person name="Duquette J."/>
            <person name="Shao M."/>
        </authorList>
    </citation>
    <scope>NUCLEOTIDE SEQUENCE</scope>
    <source>
        <tissue evidence="2">Fresh leaf tissue</tissue>
    </source>
</reference>
<dbReference type="Proteomes" id="UP000729402">
    <property type="component" value="Unassembled WGS sequence"/>
</dbReference>
<dbReference type="AlphaFoldDB" id="A0A8J5SS62"/>